<protein>
    <submittedName>
        <fullName evidence="2">AlNc14C1937G13107 protein</fullName>
    </submittedName>
</protein>
<proteinExistence type="predicted"/>
<organism evidence="2">
    <name type="scientific">Albugo laibachii Nc14</name>
    <dbReference type="NCBI Taxonomy" id="890382"/>
    <lineage>
        <taxon>Eukaryota</taxon>
        <taxon>Sar</taxon>
        <taxon>Stramenopiles</taxon>
        <taxon>Oomycota</taxon>
        <taxon>Peronosporomycetes</taxon>
        <taxon>Albuginales</taxon>
        <taxon>Albuginaceae</taxon>
        <taxon>Albugo</taxon>
    </lineage>
</organism>
<sequence length="79" mass="9141">MYNLHERSLTLPPSLNTQIVNIAPRLKLDKGFLYGVDIFCQWFAQSIDCWLDDAQRHDQDTPRVHTSDVRKENVVRGSA</sequence>
<evidence type="ECO:0000313" key="2">
    <source>
        <dbReference type="EMBL" id="CCA28274.1"/>
    </source>
</evidence>
<reference evidence="2" key="1">
    <citation type="journal article" date="2011" name="PLoS Biol.">
        <title>Gene gain and loss during evolution of obligate parasitism in the white rust pathogen of Arabidopsis thaliana.</title>
        <authorList>
            <person name="Kemen E."/>
            <person name="Gardiner A."/>
            <person name="Schultz-Larsen T."/>
            <person name="Kemen A.C."/>
            <person name="Balmuth A.L."/>
            <person name="Robert-Seilaniantz A."/>
            <person name="Bailey K."/>
            <person name="Holub E."/>
            <person name="Studholme D.J."/>
            <person name="Maclean D."/>
            <person name="Jones J.D."/>
        </authorList>
    </citation>
    <scope>NUCLEOTIDE SEQUENCE</scope>
</reference>
<feature type="region of interest" description="Disordered" evidence="1">
    <location>
        <begin position="60"/>
        <end position="79"/>
    </location>
</feature>
<accession>F0X2V4</accession>
<reference evidence="2" key="2">
    <citation type="submission" date="2011-02" db="EMBL/GenBank/DDBJ databases">
        <authorList>
            <person name="MacLean D."/>
        </authorList>
    </citation>
    <scope>NUCLEOTIDE SEQUENCE</scope>
</reference>
<dbReference type="EMBL" id="FR825243">
    <property type="protein sequence ID" value="CCA28274.1"/>
    <property type="molecule type" value="Genomic_DNA"/>
</dbReference>
<dbReference type="HOGENOM" id="CLU_2611015_0_0_1"/>
<dbReference type="AlphaFoldDB" id="F0X2V4"/>
<name>F0X2V4_9STRA</name>
<gene>
    <name evidence="2" type="primary">AlNc14C1937G13107</name>
    <name evidence="2" type="ORF">ALNC14_144180</name>
</gene>
<evidence type="ECO:0000256" key="1">
    <source>
        <dbReference type="SAM" id="MobiDB-lite"/>
    </source>
</evidence>